<keyword evidence="2" id="KW-1185">Reference proteome</keyword>
<protein>
    <submittedName>
        <fullName evidence="1">15368_t:CDS:1</fullName>
    </submittedName>
</protein>
<accession>A0ACA9RBZ9</accession>
<evidence type="ECO:0000313" key="2">
    <source>
        <dbReference type="Proteomes" id="UP000789920"/>
    </source>
</evidence>
<organism evidence="1 2">
    <name type="scientific">Racocetra persica</name>
    <dbReference type="NCBI Taxonomy" id="160502"/>
    <lineage>
        <taxon>Eukaryota</taxon>
        <taxon>Fungi</taxon>
        <taxon>Fungi incertae sedis</taxon>
        <taxon>Mucoromycota</taxon>
        <taxon>Glomeromycotina</taxon>
        <taxon>Glomeromycetes</taxon>
        <taxon>Diversisporales</taxon>
        <taxon>Gigasporaceae</taxon>
        <taxon>Racocetra</taxon>
    </lineage>
</organism>
<gene>
    <name evidence="1" type="ORF">RPERSI_LOCUS18223</name>
</gene>
<proteinExistence type="predicted"/>
<reference evidence="1" key="1">
    <citation type="submission" date="2021-06" db="EMBL/GenBank/DDBJ databases">
        <authorList>
            <person name="Kallberg Y."/>
            <person name="Tangrot J."/>
            <person name="Rosling A."/>
        </authorList>
    </citation>
    <scope>NUCLEOTIDE SEQUENCE</scope>
    <source>
        <strain evidence="1">MA461A</strain>
    </source>
</reference>
<comment type="caution">
    <text evidence="1">The sequence shown here is derived from an EMBL/GenBank/DDBJ whole genome shotgun (WGS) entry which is preliminary data.</text>
</comment>
<sequence>YLVRSFPINLPVRTPPYSPSVSPRQSSNSNCIIPNFEQKHITKSNDELGPKKGLHILHSSDGNINHNRGPSASNSVHDISILRQGHVNNLLSKFDAVRTSKQENIVNNSTHVNEPTKETYSTDQLEHSNQ</sequence>
<dbReference type="Proteomes" id="UP000789920">
    <property type="component" value="Unassembled WGS sequence"/>
</dbReference>
<evidence type="ECO:0000313" key="1">
    <source>
        <dbReference type="EMBL" id="CAG8785464.1"/>
    </source>
</evidence>
<name>A0ACA9RBZ9_9GLOM</name>
<feature type="non-terminal residue" evidence="1">
    <location>
        <position position="1"/>
    </location>
</feature>
<feature type="non-terminal residue" evidence="1">
    <location>
        <position position="130"/>
    </location>
</feature>
<dbReference type="EMBL" id="CAJVQC010047953">
    <property type="protein sequence ID" value="CAG8785464.1"/>
    <property type="molecule type" value="Genomic_DNA"/>
</dbReference>